<protein>
    <submittedName>
        <fullName evidence="2">Uncharacterized protein</fullName>
    </submittedName>
</protein>
<sequence length="182" mass="20646">MNIIEELSKKYNGNYSEEQPKSVNSPIGKYLYQPKTGLIEFDGSKIGVNIDSVGGAIPVAEPFRITLYLDKNYLTDLTIFPKSTWNRITDLVFIKNKENLPKQIRKQFTFVGERNLIMQLGSNAEFTNGLMNEKVYIRTDSKKPTRIVLTPAHGIEDIEQFEKFISLLKIIEKAIKTGGNIG</sequence>
<evidence type="ECO:0000313" key="1">
    <source>
        <dbReference type="EMBL" id="SOC78930.1"/>
    </source>
</evidence>
<name>A0A285X0M9_9FLAO</name>
<dbReference type="AlphaFoldDB" id="A0A285X0M9"/>
<gene>
    <name evidence="1" type="ORF">SAMN06296241_0450</name>
    <name evidence="2" type="ORF">SAMN06296241_0451</name>
</gene>
<evidence type="ECO:0000313" key="3">
    <source>
        <dbReference type="Proteomes" id="UP000219193"/>
    </source>
</evidence>
<reference evidence="2" key="1">
    <citation type="submission" date="2017-09" db="EMBL/GenBank/DDBJ databases">
        <authorList>
            <person name="Ehlers B."/>
            <person name="Leendertz F.H."/>
        </authorList>
    </citation>
    <scope>NUCLEOTIDE SEQUENCE [LARGE SCALE GENOMIC DNA]</scope>
    <source>
        <strain evidence="2">CGMCC 1.12641</strain>
    </source>
</reference>
<dbReference type="EMBL" id="OCMF01000001">
    <property type="protein sequence ID" value="SOC78930.1"/>
    <property type="molecule type" value="Genomic_DNA"/>
</dbReference>
<evidence type="ECO:0000313" key="2">
    <source>
        <dbReference type="EMBL" id="SOC78931.1"/>
    </source>
</evidence>
<dbReference type="Proteomes" id="UP000219193">
    <property type="component" value="Unassembled WGS sequence"/>
</dbReference>
<accession>A0A285X0M9</accession>
<organism evidence="2 3">
    <name type="scientific">Salinimicrobium sediminis</name>
    <dbReference type="NCBI Taxonomy" id="1343891"/>
    <lineage>
        <taxon>Bacteria</taxon>
        <taxon>Pseudomonadati</taxon>
        <taxon>Bacteroidota</taxon>
        <taxon>Flavobacteriia</taxon>
        <taxon>Flavobacteriales</taxon>
        <taxon>Flavobacteriaceae</taxon>
        <taxon>Salinimicrobium</taxon>
    </lineage>
</organism>
<dbReference type="EMBL" id="OCMF01000001">
    <property type="protein sequence ID" value="SOC78931.1"/>
    <property type="molecule type" value="Genomic_DNA"/>
</dbReference>
<keyword evidence="3" id="KW-1185">Reference proteome</keyword>
<dbReference type="RefSeq" id="WP_097054714.1">
    <property type="nucleotide sequence ID" value="NZ_OCMF01000001.1"/>
</dbReference>
<proteinExistence type="predicted"/>
<dbReference type="OrthoDB" id="1446461at2"/>
<reference evidence="3" key="2">
    <citation type="submission" date="2017-09" db="EMBL/GenBank/DDBJ databases">
        <authorList>
            <person name="Varghese N."/>
            <person name="Submissions S."/>
        </authorList>
    </citation>
    <scope>NUCLEOTIDE SEQUENCE [LARGE SCALE GENOMIC DNA]</scope>
    <source>
        <strain evidence="3">CGMCC 1.12641</strain>
    </source>
</reference>